<feature type="signal peptide" evidence="3">
    <location>
        <begin position="1"/>
        <end position="17"/>
    </location>
</feature>
<keyword evidence="3" id="KW-0732">Signal</keyword>
<gene>
    <name evidence="4" type="ORF">PG997_001854</name>
</gene>
<dbReference type="EMBL" id="JAQQWN010000003">
    <property type="protein sequence ID" value="KAK8091493.1"/>
    <property type="molecule type" value="Genomic_DNA"/>
</dbReference>
<evidence type="ECO:0000313" key="5">
    <source>
        <dbReference type="Proteomes" id="UP001433268"/>
    </source>
</evidence>
<evidence type="ECO:0000256" key="3">
    <source>
        <dbReference type="SAM" id="SignalP"/>
    </source>
</evidence>
<name>A0ABR1X7V8_9PEZI</name>
<evidence type="ECO:0000256" key="1">
    <source>
        <dbReference type="SAM" id="MobiDB-lite"/>
    </source>
</evidence>
<feature type="chain" id="PRO_5047403728" evidence="3">
    <location>
        <begin position="18"/>
        <end position="445"/>
    </location>
</feature>
<organism evidence="4 5">
    <name type="scientific">Apiospora hydei</name>
    <dbReference type="NCBI Taxonomy" id="1337664"/>
    <lineage>
        <taxon>Eukaryota</taxon>
        <taxon>Fungi</taxon>
        <taxon>Dikarya</taxon>
        <taxon>Ascomycota</taxon>
        <taxon>Pezizomycotina</taxon>
        <taxon>Sordariomycetes</taxon>
        <taxon>Xylariomycetidae</taxon>
        <taxon>Amphisphaeriales</taxon>
        <taxon>Apiosporaceae</taxon>
        <taxon>Apiospora</taxon>
    </lineage>
</organism>
<dbReference type="GeneID" id="92039229"/>
<keyword evidence="2" id="KW-0812">Transmembrane</keyword>
<dbReference type="RefSeq" id="XP_066673465.1">
    <property type="nucleotide sequence ID" value="XM_066806169.1"/>
</dbReference>
<comment type="caution">
    <text evidence="4">The sequence shown here is derived from an EMBL/GenBank/DDBJ whole genome shotgun (WGS) entry which is preliminary data.</text>
</comment>
<evidence type="ECO:0000313" key="4">
    <source>
        <dbReference type="EMBL" id="KAK8091493.1"/>
    </source>
</evidence>
<feature type="region of interest" description="Disordered" evidence="1">
    <location>
        <begin position="394"/>
        <end position="418"/>
    </location>
</feature>
<keyword evidence="2" id="KW-1133">Transmembrane helix</keyword>
<keyword evidence="2" id="KW-0472">Membrane</keyword>
<feature type="transmembrane region" description="Helical" evidence="2">
    <location>
        <begin position="319"/>
        <end position="344"/>
    </location>
</feature>
<reference evidence="4 5" key="1">
    <citation type="submission" date="2023-01" db="EMBL/GenBank/DDBJ databases">
        <title>Analysis of 21 Apiospora genomes using comparative genomics revels a genus with tremendous synthesis potential of carbohydrate active enzymes and secondary metabolites.</title>
        <authorList>
            <person name="Sorensen T."/>
        </authorList>
    </citation>
    <scope>NUCLEOTIDE SEQUENCE [LARGE SCALE GENOMIC DNA]</scope>
    <source>
        <strain evidence="4 5">CBS 114990</strain>
    </source>
</reference>
<evidence type="ECO:0000256" key="2">
    <source>
        <dbReference type="SAM" id="Phobius"/>
    </source>
</evidence>
<sequence>MALLLPILAVSIMTTLAFGVGRGDAEMPSTLAVISIDMGDFAEFNWTKIAFVDKPQTRQLVRRIDISSVTNKVGDGINKASGQVGTVVNGAEDKVKNATSQIANKAKDLVDEVGDNIGDIKDIVEKLVMKVLAKIENQLNEWGLRVVRKLNELGISQRYSLHTTTWCKVPRSVEYTNSTTKFSTAPQNCTSLFGEGQNTTFDPVANGGKIFSFSPGDLIANVTSIFLMPKDVQQKLREPIDKGCNTVQRELVNASNSLKRGVMLFTFGPTMIVYAVACGCAWLLLLGLVGEIVYGFTLGRKYPDGKRTLAENVFGFATFFKLVPAIALYALLIASVIVSAVSLITGLVDIMTQAVHIRIGGGSGLVAMSWASFVLILMIRVVLNEQLKDADAEQRTRKREKYGVKNNNPDMARYPSSPDVAGYGAHPDHMSEKHFEDERVVRTGY</sequence>
<keyword evidence="5" id="KW-1185">Reference proteome</keyword>
<proteinExistence type="predicted"/>
<protein>
    <submittedName>
        <fullName evidence="4">Uncharacterized protein</fullName>
    </submittedName>
</protein>
<feature type="transmembrane region" description="Helical" evidence="2">
    <location>
        <begin position="364"/>
        <end position="383"/>
    </location>
</feature>
<feature type="transmembrane region" description="Helical" evidence="2">
    <location>
        <begin position="271"/>
        <end position="298"/>
    </location>
</feature>
<accession>A0ABR1X7V8</accession>
<dbReference type="Proteomes" id="UP001433268">
    <property type="component" value="Unassembled WGS sequence"/>
</dbReference>